<sequence>MEWTPRSGDRFAVPDRDLDGEVFVVSEMTIEPVELETGGIVRFNGTTEWALDSIAQDEVIWLPHEAQLRALLGERFLRLEKVPGGFAVELEPEDGEPAAASRHVDIDAERAYARALLAVLSN</sequence>
<organism evidence="1">
    <name type="scientific">uncultured Nocardioidaceae bacterium</name>
    <dbReference type="NCBI Taxonomy" id="253824"/>
    <lineage>
        <taxon>Bacteria</taxon>
        <taxon>Bacillati</taxon>
        <taxon>Actinomycetota</taxon>
        <taxon>Actinomycetes</taxon>
        <taxon>Propionibacteriales</taxon>
        <taxon>Nocardioidaceae</taxon>
        <taxon>environmental samples</taxon>
    </lineage>
</organism>
<dbReference type="EMBL" id="CADCUJ010000057">
    <property type="protein sequence ID" value="CAA9348750.1"/>
    <property type="molecule type" value="Genomic_DNA"/>
</dbReference>
<gene>
    <name evidence="1" type="ORF">AVDCRST_MAG72-1287</name>
</gene>
<proteinExistence type="predicted"/>
<protein>
    <recommendedName>
        <fullName evidence="2">Pilus assembly protein CpaE</fullName>
    </recommendedName>
</protein>
<evidence type="ECO:0000313" key="1">
    <source>
        <dbReference type="EMBL" id="CAA9348750.1"/>
    </source>
</evidence>
<evidence type="ECO:0008006" key="2">
    <source>
        <dbReference type="Google" id="ProtNLM"/>
    </source>
</evidence>
<reference evidence="1" key="1">
    <citation type="submission" date="2020-02" db="EMBL/GenBank/DDBJ databases">
        <authorList>
            <person name="Meier V. D."/>
        </authorList>
    </citation>
    <scope>NUCLEOTIDE SEQUENCE</scope>
    <source>
        <strain evidence="1">AVDCRST_MAG72</strain>
    </source>
</reference>
<dbReference type="AlphaFoldDB" id="A0A6J4M518"/>
<name>A0A6J4M518_9ACTN</name>
<accession>A0A6J4M518</accession>